<evidence type="ECO:0000313" key="2">
    <source>
        <dbReference type="Proteomes" id="UP000244978"/>
    </source>
</evidence>
<evidence type="ECO:0008006" key="3">
    <source>
        <dbReference type="Google" id="ProtNLM"/>
    </source>
</evidence>
<sequence length="81" mass="8797">MQLGTRWTLGAPAPERLPQTVRDAIAAVDAEVLALSSADFDPSGWRWTLTWLEGRPIAELDDGTVVTYDAVADEAVVTQQN</sequence>
<reference evidence="2" key="1">
    <citation type="submission" date="2018-04" db="EMBL/GenBank/DDBJ databases">
        <authorList>
            <person name="Liu S."/>
            <person name="Wang Z."/>
            <person name="Li J."/>
        </authorList>
    </citation>
    <scope>NUCLEOTIDE SEQUENCE [LARGE SCALE GENOMIC DNA]</scope>
    <source>
        <strain evidence="2">S1194</strain>
    </source>
</reference>
<protein>
    <recommendedName>
        <fullName evidence="3">Fe-S oxidoreductase</fullName>
    </recommendedName>
</protein>
<gene>
    <name evidence="1" type="ORF">DF220_03015</name>
</gene>
<evidence type="ECO:0000313" key="1">
    <source>
        <dbReference type="EMBL" id="PWB96916.1"/>
    </source>
</evidence>
<keyword evidence="2" id="KW-1185">Reference proteome</keyword>
<dbReference type="AlphaFoldDB" id="A0A2U1SZ89"/>
<dbReference type="RefSeq" id="WP_108996946.1">
    <property type="nucleotide sequence ID" value="NZ_QEEX01000001.1"/>
</dbReference>
<dbReference type="Proteomes" id="UP000244978">
    <property type="component" value="Unassembled WGS sequence"/>
</dbReference>
<proteinExistence type="predicted"/>
<name>A0A2U1SZ89_9MICO</name>
<accession>A0A2U1SZ89</accession>
<dbReference type="EMBL" id="QEEX01000001">
    <property type="protein sequence ID" value="PWB96916.1"/>
    <property type="molecule type" value="Genomic_DNA"/>
</dbReference>
<organism evidence="1 2">
    <name type="scientific">Homoserinimonas hongtaonis</name>
    <dbReference type="NCBI Taxonomy" id="2079791"/>
    <lineage>
        <taxon>Bacteria</taxon>
        <taxon>Bacillati</taxon>
        <taxon>Actinomycetota</taxon>
        <taxon>Actinomycetes</taxon>
        <taxon>Micrococcales</taxon>
        <taxon>Microbacteriaceae</taxon>
        <taxon>Homoserinimonas</taxon>
    </lineage>
</organism>
<comment type="caution">
    <text evidence="1">The sequence shown here is derived from an EMBL/GenBank/DDBJ whole genome shotgun (WGS) entry which is preliminary data.</text>
</comment>